<dbReference type="CDD" id="cd14014">
    <property type="entry name" value="STKc_PknB_like"/>
    <property type="match status" value="1"/>
</dbReference>
<evidence type="ECO:0000256" key="2">
    <source>
        <dbReference type="ARBA" id="ARBA00022741"/>
    </source>
</evidence>
<name>A0A1P8WNF6_9PLAN</name>
<feature type="domain" description="Protein kinase" evidence="6">
    <location>
        <begin position="143"/>
        <end position="403"/>
    </location>
</feature>
<dbReference type="EMBL" id="CP017641">
    <property type="protein sequence ID" value="APZ95593.1"/>
    <property type="molecule type" value="Genomic_DNA"/>
</dbReference>
<evidence type="ECO:0000313" key="7">
    <source>
        <dbReference type="EMBL" id="APZ95593.1"/>
    </source>
</evidence>
<dbReference type="PANTHER" id="PTHR43289">
    <property type="entry name" value="MITOGEN-ACTIVATED PROTEIN KINASE KINASE KINASE 20-RELATED"/>
    <property type="match status" value="1"/>
</dbReference>
<dbReference type="Gene3D" id="1.10.510.10">
    <property type="entry name" value="Transferase(Phosphotransferase) domain 1"/>
    <property type="match status" value="1"/>
</dbReference>
<dbReference type="KEGG" id="fmr:Fuma_05252"/>
<evidence type="ECO:0000256" key="1">
    <source>
        <dbReference type="ARBA" id="ARBA00022679"/>
    </source>
</evidence>
<dbReference type="PANTHER" id="PTHR43289:SF6">
    <property type="entry name" value="SERINE_THREONINE-PROTEIN KINASE NEKL-3"/>
    <property type="match status" value="1"/>
</dbReference>
<dbReference type="Proteomes" id="UP000187735">
    <property type="component" value="Chromosome"/>
</dbReference>
<dbReference type="InterPro" id="IPR008271">
    <property type="entry name" value="Ser/Thr_kinase_AS"/>
</dbReference>
<keyword evidence="4 5" id="KW-0067">ATP-binding</keyword>
<dbReference type="GO" id="GO:0004674">
    <property type="term" value="F:protein serine/threonine kinase activity"/>
    <property type="evidence" value="ECO:0007669"/>
    <property type="project" value="UniProtKB-EC"/>
</dbReference>
<dbReference type="OrthoDB" id="6111975at2"/>
<proteinExistence type="predicted"/>
<evidence type="ECO:0000256" key="5">
    <source>
        <dbReference type="PROSITE-ProRule" id="PRU10141"/>
    </source>
</evidence>
<evidence type="ECO:0000256" key="3">
    <source>
        <dbReference type="ARBA" id="ARBA00022777"/>
    </source>
</evidence>
<dbReference type="InterPro" id="IPR011009">
    <property type="entry name" value="Kinase-like_dom_sf"/>
</dbReference>
<keyword evidence="2 5" id="KW-0547">Nucleotide-binding</keyword>
<keyword evidence="1 7" id="KW-0808">Transferase</keyword>
<evidence type="ECO:0000259" key="6">
    <source>
        <dbReference type="PROSITE" id="PS50011"/>
    </source>
</evidence>
<reference evidence="7 8" key="1">
    <citation type="journal article" date="2016" name="Front. Microbiol.">
        <title>Fuerstia marisgermanicae gen. nov., sp. nov., an Unusual Member of the Phylum Planctomycetes from the German Wadden Sea.</title>
        <authorList>
            <person name="Kohn T."/>
            <person name="Heuer A."/>
            <person name="Jogler M."/>
            <person name="Vollmers J."/>
            <person name="Boedeker C."/>
            <person name="Bunk B."/>
            <person name="Rast P."/>
            <person name="Borchert D."/>
            <person name="Glockner I."/>
            <person name="Freese H.M."/>
            <person name="Klenk H.P."/>
            <person name="Overmann J."/>
            <person name="Kaster A.K."/>
            <person name="Rohde M."/>
            <person name="Wiegand S."/>
            <person name="Jogler C."/>
        </authorList>
    </citation>
    <scope>NUCLEOTIDE SEQUENCE [LARGE SCALE GENOMIC DNA]</scope>
    <source>
        <strain evidence="7 8">NH11</strain>
    </source>
</reference>
<dbReference type="Gene3D" id="3.30.200.20">
    <property type="entry name" value="Phosphorylase Kinase, domain 1"/>
    <property type="match status" value="1"/>
</dbReference>
<dbReference type="EC" id="2.7.11.1" evidence="7"/>
<dbReference type="PROSITE" id="PS50011">
    <property type="entry name" value="PROTEIN_KINASE_DOM"/>
    <property type="match status" value="1"/>
</dbReference>
<dbReference type="Gene3D" id="1.25.40.10">
    <property type="entry name" value="Tetratricopeptide repeat domain"/>
    <property type="match status" value="2"/>
</dbReference>
<evidence type="ECO:0000313" key="8">
    <source>
        <dbReference type="Proteomes" id="UP000187735"/>
    </source>
</evidence>
<dbReference type="PROSITE" id="PS00107">
    <property type="entry name" value="PROTEIN_KINASE_ATP"/>
    <property type="match status" value="1"/>
</dbReference>
<keyword evidence="8" id="KW-1185">Reference proteome</keyword>
<dbReference type="AlphaFoldDB" id="A0A1P8WNF6"/>
<accession>A0A1P8WNF6</accession>
<dbReference type="SUPFAM" id="SSF48452">
    <property type="entry name" value="TPR-like"/>
    <property type="match status" value="1"/>
</dbReference>
<dbReference type="InterPro" id="IPR000719">
    <property type="entry name" value="Prot_kinase_dom"/>
</dbReference>
<protein>
    <submittedName>
        <fullName evidence="7">Serine/threonine-protein kinase PknB</fullName>
        <ecNumber evidence="7">2.7.11.1</ecNumber>
    </submittedName>
</protein>
<dbReference type="PROSITE" id="PS00108">
    <property type="entry name" value="PROTEIN_KINASE_ST"/>
    <property type="match status" value="1"/>
</dbReference>
<dbReference type="GO" id="GO:0005524">
    <property type="term" value="F:ATP binding"/>
    <property type="evidence" value="ECO:0007669"/>
    <property type="project" value="UniProtKB-UniRule"/>
</dbReference>
<gene>
    <name evidence="7" type="primary">pknB_26</name>
    <name evidence="7" type="ORF">Fuma_05252</name>
</gene>
<feature type="binding site" evidence="5">
    <location>
        <position position="172"/>
    </location>
    <ligand>
        <name>ATP</name>
        <dbReference type="ChEBI" id="CHEBI:30616"/>
    </ligand>
</feature>
<sequence>MKLDDWQTSEPILLAFEEAWREGTSPSIDEFMHRDSRKESADLLAELVMIDFEHQWKLDATTNLDDYLRSYPELQQPPYRDELLEHEFQLRDKAGKFPDQAEIESRFSADSTVVDLWKRLRGAPRIDKPLESFVTAGTQVGTYRIEECVGRGAFATVYSAIDTRLQRRVALKFLTQMSDLQPAMRMRMLREAQAVASLQHPNVVTVYETGSFQSHAYIASQFVDGTTLATRLREDPPTIREAVELTRRLASALQECHRFGIVHRDIKPANIMIENGVPMLLDFGLALVADASQHLTHEGDMLGTPAFMSPEQADGRARSADARSDVYSLGAVLYRMVCGRLPFEGTTAEIIGKVLHNAPANPRDLNFEVSVDLQTIILKCLQKEPSQRYETAANLQSDLRCVLDGKPIEARPVSRTARLMMWAKRRPALAAATSGVIALSLFLLGIGTQLHRVAGERHKAQVAERETQSLLAESAANAGQLAMQRGQITTAIAHFQQSLDRGHPDQIGILLKLVEANVAARNLEAAAELWHRAHDSKESPSGSTALKMWQAELALEGVAGFENGEQLLRELSLQELPAADRHYIRGVLAATSPAALAALKEATRLDPFHHRARRLLTFTLLSLARLDEAQQEIRVARELFPEDIDFRLLECLRLAAANRLPEAEALLDECQLNSGSKKAWNDFCANVRHATNDVVLDTGVGQLDMLQLLSIVGNFNANFIPLIKERGWRFPIAVGERFSNLMATLPELLTTDDKQRANAIDELVAIHPEASLLLMLGSLRLADVDPRSTDRENQIRLVETARETFRKAIEHPGFLKKDDQFVWKAVFTTSVVLSHSFQHDAENNLKAAVAAASKVHTATIADAHHARTFSIITLNAGDLEETSRWTNRWLELADQATESSLGAHWHKAVLSKRLEDWIETKTVCDRILKIDPNHEPAQALRETAMAKIRAAGEEQSDSVATAQ</sequence>
<dbReference type="RefSeq" id="WP_077026738.1">
    <property type="nucleotide sequence ID" value="NZ_CP017641.1"/>
</dbReference>
<dbReference type="InterPro" id="IPR011990">
    <property type="entry name" value="TPR-like_helical_dom_sf"/>
</dbReference>
<dbReference type="SUPFAM" id="SSF56112">
    <property type="entry name" value="Protein kinase-like (PK-like)"/>
    <property type="match status" value="1"/>
</dbReference>
<dbReference type="Pfam" id="PF00069">
    <property type="entry name" value="Pkinase"/>
    <property type="match status" value="1"/>
</dbReference>
<evidence type="ECO:0000256" key="4">
    <source>
        <dbReference type="ARBA" id="ARBA00022840"/>
    </source>
</evidence>
<dbReference type="SMART" id="SM00220">
    <property type="entry name" value="S_TKc"/>
    <property type="match status" value="1"/>
</dbReference>
<dbReference type="InterPro" id="IPR017441">
    <property type="entry name" value="Protein_kinase_ATP_BS"/>
</dbReference>
<organism evidence="7 8">
    <name type="scientific">Fuerstiella marisgermanici</name>
    <dbReference type="NCBI Taxonomy" id="1891926"/>
    <lineage>
        <taxon>Bacteria</taxon>
        <taxon>Pseudomonadati</taxon>
        <taxon>Planctomycetota</taxon>
        <taxon>Planctomycetia</taxon>
        <taxon>Planctomycetales</taxon>
        <taxon>Planctomycetaceae</taxon>
        <taxon>Fuerstiella</taxon>
    </lineage>
</organism>
<keyword evidence="3 7" id="KW-0418">Kinase</keyword>
<dbReference type="STRING" id="1891926.Fuma_05252"/>